<dbReference type="AlphaFoldDB" id="B2IL51"/>
<dbReference type="EMBL" id="CP001017">
    <property type="protein sequence ID" value="ACB97251.1"/>
    <property type="molecule type" value="Genomic_DNA"/>
</dbReference>
<feature type="compositionally biased region" description="Low complexity" evidence="1">
    <location>
        <begin position="89"/>
        <end position="99"/>
    </location>
</feature>
<geneLocation type="plasmid" evidence="2 3">
    <name>pBIND01</name>
</geneLocation>
<dbReference type="Proteomes" id="UP000001695">
    <property type="component" value="Plasmid pBIND01"/>
</dbReference>
<organism evidence="2 3">
    <name type="scientific">Beijerinckia indica subsp. indica (strain ATCC 9039 / DSM 1715 / NCIMB 8712)</name>
    <dbReference type="NCBI Taxonomy" id="395963"/>
    <lineage>
        <taxon>Bacteria</taxon>
        <taxon>Pseudomonadati</taxon>
        <taxon>Pseudomonadota</taxon>
        <taxon>Alphaproteobacteria</taxon>
        <taxon>Hyphomicrobiales</taxon>
        <taxon>Beijerinckiaceae</taxon>
        <taxon>Beijerinckia</taxon>
    </lineage>
</organism>
<name>B2IL51_BEII9</name>
<dbReference type="HOGENOM" id="CLU_1400081_0_0_5"/>
<reference evidence="2 3" key="1">
    <citation type="submission" date="2008-03" db="EMBL/GenBank/DDBJ databases">
        <title>Complete sequence of plasmid1 of Beijerinckia indica subsp. indica ATCC 9039.</title>
        <authorList>
            <consortium name="US DOE Joint Genome Institute"/>
            <person name="Copeland A."/>
            <person name="Lucas S."/>
            <person name="Lapidus A."/>
            <person name="Glavina del Rio T."/>
            <person name="Dalin E."/>
            <person name="Tice H."/>
            <person name="Bruce D."/>
            <person name="Goodwin L."/>
            <person name="Pitluck S."/>
            <person name="LaButti K."/>
            <person name="Schmutz J."/>
            <person name="Larimer F."/>
            <person name="Land M."/>
            <person name="Hauser L."/>
            <person name="Kyrpides N."/>
            <person name="Mikhailova N."/>
            <person name="Dunfield P.F."/>
            <person name="Dedysh S.N."/>
            <person name="Liesack W."/>
            <person name="Saw J.H."/>
            <person name="Alam M."/>
            <person name="Chen Y."/>
            <person name="Murrell J.C."/>
            <person name="Richardson P."/>
        </authorList>
    </citation>
    <scope>NUCLEOTIDE SEQUENCE [LARGE SCALE GENOMIC DNA]</scope>
    <source>
        <strain evidence="3">ATCC 9039 / DSM 1715 / NCIMB 8712</strain>
        <plasmid evidence="2 3">pBIND01</plasmid>
    </source>
</reference>
<sequence length="194" mass="22516">MSKANTAQFFESVKAHGFVRRSAVYRWMWTNYDDLSELLKEARPSWIVIARELNGIGLRDARGRDLASDNIRRVWLRVSRDLEKERQAARAQQRPAEPATSAREEPKRFNPSRLPANYRPDVEIKPQPSVPATSGPYQVPASIDVSEVPEFYTRKDGTVVHRTQEQRERIAQQRAGFEKETRHIDRYILTQKAK</sequence>
<accession>B2IL51</accession>
<dbReference type="KEGG" id="bid:Bind_3699"/>
<keyword evidence="3" id="KW-1185">Reference proteome</keyword>
<evidence type="ECO:0000313" key="3">
    <source>
        <dbReference type="Proteomes" id="UP000001695"/>
    </source>
</evidence>
<gene>
    <name evidence="2" type="ordered locus">Bind_3699</name>
</gene>
<protein>
    <submittedName>
        <fullName evidence="2">Uncharacterized protein</fullName>
    </submittedName>
</protein>
<evidence type="ECO:0000313" key="2">
    <source>
        <dbReference type="EMBL" id="ACB97251.1"/>
    </source>
</evidence>
<proteinExistence type="predicted"/>
<evidence type="ECO:0000256" key="1">
    <source>
        <dbReference type="SAM" id="MobiDB-lite"/>
    </source>
</evidence>
<feature type="region of interest" description="Disordered" evidence="1">
    <location>
        <begin position="86"/>
        <end position="138"/>
    </location>
</feature>
<keyword evidence="2" id="KW-0614">Plasmid</keyword>